<evidence type="ECO:0000256" key="2">
    <source>
        <dbReference type="SAM" id="SignalP"/>
    </source>
</evidence>
<evidence type="ECO:0000313" key="5">
    <source>
        <dbReference type="Proteomes" id="UP000292507"/>
    </source>
</evidence>
<dbReference type="PANTHER" id="PTHR10963">
    <property type="entry name" value="GLYCOSYL HYDROLASE-RELATED"/>
    <property type="match status" value="1"/>
</dbReference>
<evidence type="ECO:0000313" key="4">
    <source>
        <dbReference type="EMBL" id="RZU34079.1"/>
    </source>
</evidence>
<evidence type="ECO:0000256" key="1">
    <source>
        <dbReference type="ARBA" id="ARBA00006865"/>
    </source>
</evidence>
<gene>
    <name evidence="4" type="ORF">BKA19_3833</name>
</gene>
<dbReference type="SUPFAM" id="SSF49899">
    <property type="entry name" value="Concanavalin A-like lectins/glucanases"/>
    <property type="match status" value="1"/>
</dbReference>
<dbReference type="GO" id="GO:0004553">
    <property type="term" value="F:hydrolase activity, hydrolyzing O-glycosyl compounds"/>
    <property type="evidence" value="ECO:0007669"/>
    <property type="project" value="InterPro"/>
</dbReference>
<reference evidence="4 5" key="1">
    <citation type="submission" date="2019-02" db="EMBL/GenBank/DDBJ databases">
        <title>Sequencing the genomes of 1000 actinobacteria strains.</title>
        <authorList>
            <person name="Klenk H.-P."/>
        </authorList>
    </citation>
    <scope>NUCLEOTIDE SEQUENCE [LARGE SCALE GENOMIC DNA]</scope>
    <source>
        <strain evidence="4 5">DSM 44509</strain>
    </source>
</reference>
<proteinExistence type="inferred from homology"/>
<accession>A0A4Q7YCW7</accession>
<feature type="chain" id="PRO_5020531784" evidence="2">
    <location>
        <begin position="28"/>
        <end position="390"/>
    </location>
</feature>
<dbReference type="InterPro" id="IPR050546">
    <property type="entry name" value="Glycosyl_Hydrlase_16"/>
</dbReference>
<dbReference type="GO" id="GO:0005975">
    <property type="term" value="P:carbohydrate metabolic process"/>
    <property type="evidence" value="ECO:0007669"/>
    <property type="project" value="InterPro"/>
</dbReference>
<dbReference type="Gene3D" id="2.60.120.200">
    <property type="match status" value="1"/>
</dbReference>
<comment type="caution">
    <text evidence="4">The sequence shown here is derived from an EMBL/GenBank/DDBJ whole genome shotgun (WGS) entry which is preliminary data.</text>
</comment>
<dbReference type="EMBL" id="SHKV01000001">
    <property type="protein sequence ID" value="RZU34079.1"/>
    <property type="molecule type" value="Genomic_DNA"/>
</dbReference>
<dbReference type="Proteomes" id="UP000292507">
    <property type="component" value="Unassembled WGS sequence"/>
</dbReference>
<protein>
    <submittedName>
        <fullName evidence="4">Glycosyl hydrolase family 16</fullName>
    </submittedName>
</protein>
<name>A0A4Q7YCW7_9ACTN</name>
<dbReference type="InterPro" id="IPR013320">
    <property type="entry name" value="ConA-like_dom_sf"/>
</dbReference>
<organism evidence="4 5">
    <name type="scientific">Blastococcus saxobsidens</name>
    <dbReference type="NCBI Taxonomy" id="138336"/>
    <lineage>
        <taxon>Bacteria</taxon>
        <taxon>Bacillati</taxon>
        <taxon>Actinomycetota</taxon>
        <taxon>Actinomycetes</taxon>
        <taxon>Geodermatophilales</taxon>
        <taxon>Geodermatophilaceae</taxon>
        <taxon>Blastococcus</taxon>
    </lineage>
</organism>
<comment type="similarity">
    <text evidence="1">Belongs to the glycosyl hydrolase 16 family.</text>
</comment>
<dbReference type="OrthoDB" id="4455781at2"/>
<sequence>MTTLRAIAVCLCALLLPVAWLPAVAQAAAESQSCTSGKPWQVTAQWGAPFTDSRGVQRTRLEVRWTSTKTVLTEWEVRSYNGDSSVAGTLRGQTRYDYGTSNSRYRVDAHDPAGVGAKVRVRVGVALDGKADCLLYFAAPAPAPAAEQERAPEPPSNLLFVDDFTGPAGQSFDRTKWRDWSSCTYHSSAAFGNIRCGDTETLDGQGHLRIPATPTAGSAISTAGKFDFVYGEVSAWIKVPAQDGYWPAFWTLNAEQTCCAAKKLPVGELDIMEQYTTWDTLYHRAVHNWNGDRTWHGGDAVCGNVDLTAGFHKYTARVEPGRLTFFFDDKQCGRTITPDLGVGKPYAFGPQLTDPNFLILDLAVGGAGGQQNRATQPAVMLVDRVEVRSL</sequence>
<feature type="signal peptide" evidence="2">
    <location>
        <begin position="1"/>
        <end position="27"/>
    </location>
</feature>
<dbReference type="CDD" id="cd08023">
    <property type="entry name" value="GH16_laminarinase_like"/>
    <property type="match status" value="1"/>
</dbReference>
<dbReference type="RefSeq" id="WP_104527008.1">
    <property type="nucleotide sequence ID" value="NZ_POQT01000003.1"/>
</dbReference>
<keyword evidence="2" id="KW-0732">Signal</keyword>
<evidence type="ECO:0000259" key="3">
    <source>
        <dbReference type="PROSITE" id="PS51762"/>
    </source>
</evidence>
<feature type="domain" description="GH16" evidence="3">
    <location>
        <begin position="146"/>
        <end position="390"/>
    </location>
</feature>
<dbReference type="InterPro" id="IPR000757">
    <property type="entry name" value="Beta-glucanase-like"/>
</dbReference>
<dbReference type="AlphaFoldDB" id="A0A4Q7YCW7"/>
<dbReference type="PROSITE" id="PS51762">
    <property type="entry name" value="GH16_2"/>
    <property type="match status" value="1"/>
</dbReference>
<keyword evidence="5" id="KW-1185">Reference proteome</keyword>
<dbReference type="Pfam" id="PF00722">
    <property type="entry name" value="Glyco_hydro_16"/>
    <property type="match status" value="1"/>
</dbReference>
<keyword evidence="4" id="KW-0378">Hydrolase</keyword>
<dbReference type="PANTHER" id="PTHR10963:SF55">
    <property type="entry name" value="GLYCOSIDE HYDROLASE FAMILY 16 PROTEIN"/>
    <property type="match status" value="1"/>
</dbReference>